<dbReference type="GO" id="GO:0004519">
    <property type="term" value="F:endonuclease activity"/>
    <property type="evidence" value="ECO:0007669"/>
    <property type="project" value="UniProtKB-KW"/>
</dbReference>
<protein>
    <recommendedName>
        <fullName evidence="7">SWIM-type domain-containing protein</fullName>
    </recommendedName>
</protein>
<dbReference type="AlphaFoldDB" id="A0A9N9T6Y3"/>
<dbReference type="InterPro" id="IPR034720">
    <property type="entry name" value="Viral_alk_exo"/>
</dbReference>
<evidence type="ECO:0000256" key="1">
    <source>
        <dbReference type="ARBA" id="ARBA00022722"/>
    </source>
</evidence>
<dbReference type="InterPro" id="IPR011604">
    <property type="entry name" value="PDDEXK-like_dom_sf"/>
</dbReference>
<reference evidence="5" key="1">
    <citation type="submission" date="2022-01" db="EMBL/GenBank/DDBJ databases">
        <authorList>
            <person name="King R."/>
        </authorList>
    </citation>
    <scope>NUCLEOTIDE SEQUENCE</scope>
</reference>
<dbReference type="PANTHER" id="PTHR39953">
    <property type="entry name" value="RE54151P"/>
    <property type="match status" value="1"/>
</dbReference>
<evidence type="ECO:0000256" key="3">
    <source>
        <dbReference type="ARBA" id="ARBA00022801"/>
    </source>
</evidence>
<dbReference type="InterPro" id="IPR011335">
    <property type="entry name" value="Restrct_endonuc-II-like"/>
</dbReference>
<dbReference type="GO" id="GO:0006281">
    <property type="term" value="P:DNA repair"/>
    <property type="evidence" value="ECO:0007669"/>
    <property type="project" value="UniProtKB-ARBA"/>
</dbReference>
<keyword evidence="4" id="KW-0269">Exonuclease</keyword>
<dbReference type="OrthoDB" id="261614at2759"/>
<sequence length="300" mass="34110">MEEGFQKADSHNLPTVDVTMMSDFLASCKEINQPQSSGTKTSQDKPYFVNAVVNEELEEILEVSCISCVASSGVCKHAIAFLMWLHRRSEEPAPTEVVCYWKKAPLAQVGADEKYIEAIHIGKKIKKHSTTSPNTAGFFEDVLEGIRIGNYPCPLNAHHRDISEVKKLSVHQLMIEFISSDLDQTADSFVNFCNKHVNPDIIQKISELSHTQSEDSLWFELRYGRITASKLYEMAVCKKSSGSLVNQIIGVAKKFDTFATKRGKKLEKAVIMQVRKKNKCKYKNLWFDNFKRIWCYWGIS</sequence>
<gene>
    <name evidence="5" type="ORF">DIABBA_LOCUS10679</name>
</gene>
<dbReference type="PANTHER" id="PTHR39953:SF1">
    <property type="entry name" value="RE54151P"/>
    <property type="match status" value="1"/>
</dbReference>
<keyword evidence="6" id="KW-1185">Reference proteome</keyword>
<dbReference type="Gene3D" id="3.90.320.10">
    <property type="match status" value="1"/>
</dbReference>
<accession>A0A9N9T6Y3</accession>
<dbReference type="EMBL" id="OU898282">
    <property type="protein sequence ID" value="CAG9837719.1"/>
    <property type="molecule type" value="Genomic_DNA"/>
</dbReference>
<keyword evidence="1" id="KW-0540">Nuclease</keyword>
<evidence type="ECO:0000313" key="6">
    <source>
        <dbReference type="Proteomes" id="UP001153709"/>
    </source>
</evidence>
<dbReference type="SUPFAM" id="SSF52980">
    <property type="entry name" value="Restriction endonuclease-like"/>
    <property type="match status" value="1"/>
</dbReference>
<organism evidence="5 6">
    <name type="scientific">Diabrotica balteata</name>
    <name type="common">Banded cucumber beetle</name>
    <dbReference type="NCBI Taxonomy" id="107213"/>
    <lineage>
        <taxon>Eukaryota</taxon>
        <taxon>Metazoa</taxon>
        <taxon>Ecdysozoa</taxon>
        <taxon>Arthropoda</taxon>
        <taxon>Hexapoda</taxon>
        <taxon>Insecta</taxon>
        <taxon>Pterygota</taxon>
        <taxon>Neoptera</taxon>
        <taxon>Endopterygota</taxon>
        <taxon>Coleoptera</taxon>
        <taxon>Polyphaga</taxon>
        <taxon>Cucujiformia</taxon>
        <taxon>Chrysomeloidea</taxon>
        <taxon>Chrysomelidae</taxon>
        <taxon>Galerucinae</taxon>
        <taxon>Diabroticina</taxon>
        <taxon>Diabroticites</taxon>
        <taxon>Diabrotica</taxon>
    </lineage>
</organism>
<keyword evidence="2" id="KW-0255">Endonuclease</keyword>
<evidence type="ECO:0000313" key="5">
    <source>
        <dbReference type="EMBL" id="CAG9837719.1"/>
    </source>
</evidence>
<dbReference type="GO" id="GO:0004527">
    <property type="term" value="F:exonuclease activity"/>
    <property type="evidence" value="ECO:0007669"/>
    <property type="project" value="UniProtKB-KW"/>
</dbReference>
<evidence type="ECO:0000256" key="2">
    <source>
        <dbReference type="ARBA" id="ARBA00022759"/>
    </source>
</evidence>
<evidence type="ECO:0000256" key="4">
    <source>
        <dbReference type="ARBA" id="ARBA00022839"/>
    </source>
</evidence>
<keyword evidence="3" id="KW-0378">Hydrolase</keyword>
<name>A0A9N9T6Y3_DIABA</name>
<proteinExistence type="predicted"/>
<dbReference type="Proteomes" id="UP001153709">
    <property type="component" value="Chromosome 7"/>
</dbReference>
<evidence type="ECO:0008006" key="7">
    <source>
        <dbReference type="Google" id="ProtNLM"/>
    </source>
</evidence>
<dbReference type="Pfam" id="PF01771">
    <property type="entry name" value="Viral_alk_exo"/>
    <property type="match status" value="1"/>
</dbReference>